<sequence>MSSSVPNGEPHQEVASEATKPVTKTISIGTDPTAVIPQFWAPPGMETDKEIIPVDINQQGQLLLKRAPSYQDAIAHLINQIWEEAPNSFESLKVEEVSPEADKKKETAPEADNEFSLEKFNQMRANLAQRLCEAHNESLIALNLMNVIVSNPGINPSATSGNEKEFTQPPIPPETLRATYANPPRLDLKRRIRDMKLQLASKRQQLNNASQLLNRRMERVKEVNQIEKSFWTKLIQLRTLGWMLQSPKPHLTYRGPRPFYINYGFSHAGSKFNMSGVAIVTRCEDTPGDLKIEPQFDHRTTKTVVMQIVSSDEDVSNPELAVGRPLRRFLLPTAPVAEGLVLNNQTLASHCLLQNARNTLLETELFFHLTQEARALDSVAGLSKNSIVIQIDDTRKLIILLEESDDLEAPSTEPTASSELELCVDLKLMMLGRLRLHHQHHLEMRRRKLTSSLPTSSIQTSLNALTKVRDPGILRFTIEITRYHFFHKQIWNTALDVISGFSQDSSRIKSELIPLPGTRTAMFQSSHLLQVMVDNVHFIQFKLSSPRHLQALLPKTCLSLDREVGMFSRILADEIKTCITFLNLS</sequence>
<dbReference type="Proteomes" id="UP001165960">
    <property type="component" value="Unassembled WGS sequence"/>
</dbReference>
<proteinExistence type="predicted"/>
<keyword evidence="2" id="KW-1185">Reference proteome</keyword>
<dbReference type="EMBL" id="QTSX02000151">
    <property type="protein sequence ID" value="KAJ9088128.1"/>
    <property type="molecule type" value="Genomic_DNA"/>
</dbReference>
<comment type="caution">
    <text evidence="1">The sequence shown here is derived from an EMBL/GenBank/DDBJ whole genome shotgun (WGS) entry which is preliminary data.</text>
</comment>
<reference evidence="1" key="1">
    <citation type="submission" date="2022-04" db="EMBL/GenBank/DDBJ databases">
        <title>Genome of the entomopathogenic fungus Entomophthora muscae.</title>
        <authorList>
            <person name="Elya C."/>
            <person name="Lovett B.R."/>
            <person name="Lee E."/>
            <person name="Macias A.M."/>
            <person name="Hajek A.E."/>
            <person name="De Bivort B.L."/>
            <person name="Kasson M.T."/>
            <person name="De Fine Licht H.H."/>
            <person name="Stajich J.E."/>
        </authorList>
    </citation>
    <scope>NUCLEOTIDE SEQUENCE</scope>
    <source>
        <strain evidence="1">Berkeley</strain>
    </source>
</reference>
<evidence type="ECO:0000313" key="1">
    <source>
        <dbReference type="EMBL" id="KAJ9088128.1"/>
    </source>
</evidence>
<organism evidence="1 2">
    <name type="scientific">Entomophthora muscae</name>
    <dbReference type="NCBI Taxonomy" id="34485"/>
    <lineage>
        <taxon>Eukaryota</taxon>
        <taxon>Fungi</taxon>
        <taxon>Fungi incertae sedis</taxon>
        <taxon>Zoopagomycota</taxon>
        <taxon>Entomophthoromycotina</taxon>
        <taxon>Entomophthoromycetes</taxon>
        <taxon>Entomophthorales</taxon>
        <taxon>Entomophthoraceae</taxon>
        <taxon>Entomophthora</taxon>
    </lineage>
</organism>
<gene>
    <name evidence="1" type="ORF">DSO57_1026159</name>
</gene>
<accession>A0ACC2UMR4</accession>
<evidence type="ECO:0000313" key="2">
    <source>
        <dbReference type="Proteomes" id="UP001165960"/>
    </source>
</evidence>
<protein>
    <submittedName>
        <fullName evidence="1">Uncharacterized protein</fullName>
    </submittedName>
</protein>
<name>A0ACC2UMR4_9FUNG</name>